<dbReference type="GO" id="GO:0016301">
    <property type="term" value="F:kinase activity"/>
    <property type="evidence" value="ECO:0007669"/>
    <property type="project" value="UniProtKB-KW"/>
</dbReference>
<dbReference type="Gene3D" id="3.40.50.300">
    <property type="entry name" value="P-loop containing nucleotide triphosphate hydrolases"/>
    <property type="match status" value="1"/>
</dbReference>
<organism evidence="2 3">
    <name type="scientific">Plebeiibacterium sediminum</name>
    <dbReference type="NCBI Taxonomy" id="2992112"/>
    <lineage>
        <taxon>Bacteria</taxon>
        <taxon>Pseudomonadati</taxon>
        <taxon>Bacteroidota</taxon>
        <taxon>Bacteroidia</taxon>
        <taxon>Marinilabiliales</taxon>
        <taxon>Marinilabiliaceae</taxon>
        <taxon>Plebeiibacterium</taxon>
    </lineage>
</organism>
<dbReference type="InterPro" id="IPR018163">
    <property type="entry name" value="Thr/Ala-tRNA-synth_IIc_edit"/>
</dbReference>
<reference evidence="2" key="1">
    <citation type="submission" date="2022-10" db="EMBL/GenBank/DDBJ databases">
        <authorList>
            <person name="Yu W.X."/>
        </authorList>
    </citation>
    <scope>NUCLEOTIDE SEQUENCE</scope>
    <source>
        <strain evidence="2">AAT</strain>
    </source>
</reference>
<dbReference type="Pfam" id="PF00485">
    <property type="entry name" value="PRK"/>
    <property type="match status" value="1"/>
</dbReference>
<dbReference type="InterPro" id="IPR006083">
    <property type="entry name" value="PRK/URK"/>
</dbReference>
<comment type="caution">
    <text evidence="2">The sequence shown here is derived from an EMBL/GenBank/DDBJ whole genome shotgun (WGS) entry which is preliminary data.</text>
</comment>
<dbReference type="SMART" id="SM00382">
    <property type="entry name" value="AAA"/>
    <property type="match status" value="1"/>
</dbReference>
<keyword evidence="2" id="KW-0418">Kinase</keyword>
<evidence type="ECO:0000313" key="2">
    <source>
        <dbReference type="EMBL" id="MCW3786334.1"/>
    </source>
</evidence>
<evidence type="ECO:0000313" key="3">
    <source>
        <dbReference type="Proteomes" id="UP001209229"/>
    </source>
</evidence>
<dbReference type="SUPFAM" id="SSF55186">
    <property type="entry name" value="ThrRS/AlaRS common domain"/>
    <property type="match status" value="1"/>
</dbReference>
<dbReference type="InterPro" id="IPR003593">
    <property type="entry name" value="AAA+_ATPase"/>
</dbReference>
<dbReference type="PANTHER" id="PTHR10285">
    <property type="entry name" value="URIDINE KINASE"/>
    <property type="match status" value="1"/>
</dbReference>
<keyword evidence="2" id="KW-0808">Transferase</keyword>
<dbReference type="FunFam" id="3.40.50.300:FF:001230">
    <property type="entry name" value="Phosphoribulokinase/uridine kinase family protein"/>
    <property type="match status" value="1"/>
</dbReference>
<dbReference type="Gene3D" id="3.30.980.10">
    <property type="entry name" value="Threonyl-trna Synthetase, Chain A, domain 2"/>
    <property type="match status" value="1"/>
</dbReference>
<dbReference type="CDD" id="cd02028">
    <property type="entry name" value="UMPK_like"/>
    <property type="match status" value="1"/>
</dbReference>
<sequence length="554" mass="64214">MGQKVKIKCINNNTYTKYSRGITLAEIAEDQNIQLRSKVLGALVNNKLEKLPFEVFNPLTVEFIDITNPDGMRMYIRSLSFLLYHAIENILPGVKLRVEHSVSKGVYCELQGIEEVTVEKVAEIAEYMRNLVQQDLPFVHYKKETEKVIKLFKKNGFVDKVGLLESRGESYSSYYQLGDSIGSFYGYLVPSTGYLEVFDVNKYYNGILLQIPKRFEPEVVEDLVIQNKMFEIFQEYSNWNKVLDVTNINDLNELDQTNGTEQLIKVSEALHEKKIAQIADQITAQRDRVKIILISGPSSSGKTTFSKRLAIQLLVSGLYPKTISLDDYFVDRDNTPKDENGDYDFEALEALDIEQFNQDLSRLLKGEEVEIPKFSFEKGQRYYDGSKMQLEQNQILVIEGIHGLNPKLTHTIPDTFKFKIYASALTAINIDDHNRIPTTDNRLIRRIVRDYRYRNYSAEETISRWQSVRRGEDKHIFPYQEEADVMFNTALLYEFAVLKHYAEPILLEVKNIKPEYAEATRLLYFFSYFKHIKDINIPPTSIIREFFGGSSFNY</sequence>
<protein>
    <submittedName>
        <fullName evidence="2">Nucleoside kinase</fullName>
    </submittedName>
</protein>
<accession>A0AAE3M3C3</accession>
<keyword evidence="3" id="KW-1185">Reference proteome</keyword>
<feature type="domain" description="AAA+ ATPase" evidence="1">
    <location>
        <begin position="288"/>
        <end position="449"/>
    </location>
</feature>
<dbReference type="RefSeq" id="WP_301189900.1">
    <property type="nucleotide sequence ID" value="NZ_JAPDPJ010000013.1"/>
</dbReference>
<dbReference type="EMBL" id="JAPDPJ010000013">
    <property type="protein sequence ID" value="MCW3786334.1"/>
    <property type="molecule type" value="Genomic_DNA"/>
</dbReference>
<evidence type="ECO:0000259" key="1">
    <source>
        <dbReference type="SMART" id="SM00382"/>
    </source>
</evidence>
<dbReference type="GO" id="GO:0005524">
    <property type="term" value="F:ATP binding"/>
    <property type="evidence" value="ECO:0007669"/>
    <property type="project" value="InterPro"/>
</dbReference>
<gene>
    <name evidence="2" type="ORF">OM075_07640</name>
</gene>
<dbReference type="SUPFAM" id="SSF52540">
    <property type="entry name" value="P-loop containing nucleoside triphosphate hydrolases"/>
    <property type="match status" value="1"/>
</dbReference>
<dbReference type="AlphaFoldDB" id="A0AAE3M3C3"/>
<dbReference type="Proteomes" id="UP001209229">
    <property type="component" value="Unassembled WGS sequence"/>
</dbReference>
<dbReference type="InterPro" id="IPR027417">
    <property type="entry name" value="P-loop_NTPase"/>
</dbReference>
<name>A0AAE3M3C3_9BACT</name>
<proteinExistence type="predicted"/>